<feature type="signal peptide" evidence="2">
    <location>
        <begin position="1"/>
        <end position="34"/>
    </location>
</feature>
<dbReference type="GO" id="GO:0008235">
    <property type="term" value="F:metalloexopeptidase activity"/>
    <property type="evidence" value="ECO:0007669"/>
    <property type="project" value="InterPro"/>
</dbReference>
<gene>
    <name evidence="4" type="ORF">SOCE26_105350</name>
</gene>
<dbReference type="Pfam" id="PF13180">
    <property type="entry name" value="PDZ_2"/>
    <property type="match status" value="1"/>
</dbReference>
<dbReference type="GO" id="GO:0006508">
    <property type="term" value="P:proteolysis"/>
    <property type="evidence" value="ECO:0007669"/>
    <property type="project" value="InterPro"/>
</dbReference>
<sequence length="734" mass="73676">MVSAGRPAPRRAGAPRSGRVAGLLAALLGHAALAAALAACAPPPAPPRDVPAPPAAQQAPAAAPKALSIDPDPGAEARIKGDVTYLASPELEGRGTGEPGAQRAAEFIARQFAELGLTPLGGGSEGGARAYMQVFEARVGADVAPASLAVQRGGRKQGVEAGKLVTADGSSSGTVTGGAVLVGHGVTAAAVSWDDYGGRDIEGKIAVVLDGVPTLSGGAAASASADPHHAHHGASPSPADALRDFGSTRYKIRTAREHKAAGVILVAAGDELPPVPGDAASMGIPAVMITRSAARALFPTAGLAPPAKPAAAKAADAKAADAKAADAKAAAAGAAAKPAEAKPADAKPAAAAAAAKPADTKPIEAKPAVAAAPAKPTATKPAAKAPGPKPLDGVTVELTTKVTARTAPASNVIGLLPARAGSPRAGEYIVIGAHYDHLGHGGAPHSREPGTRAVHPGADDNASGTAMLLEVARRFAALPARPDRNLLFIAFGAEEIGTIGSRHFVEHPPAPLDGMKPVVAMINADMVGRMRGDKLLVDGLGTSPDWKPIVEGAAQGLGLALQFGVEGFGASDHASFTAARVPVAFLFTGVHEDYHRPSDTADKINAAGVSRSAVLAARMALALAQRDGRLPFADAPADPHRSMRGGFRASLGTMPDYAYQGPGVKVTGVRPDAPASRAGMQAGDVIVRIGTHAITNIHDFMFALGDLEPGREVVIEVDRGGTRVPIKVIPAPGR</sequence>
<dbReference type="Proteomes" id="UP000238348">
    <property type="component" value="Chromosome"/>
</dbReference>
<dbReference type="PANTHER" id="PTHR12147">
    <property type="entry name" value="METALLOPEPTIDASE M28 FAMILY MEMBER"/>
    <property type="match status" value="1"/>
</dbReference>
<dbReference type="Gene3D" id="2.30.42.10">
    <property type="match status" value="1"/>
</dbReference>
<dbReference type="InterPro" id="IPR045175">
    <property type="entry name" value="M28_fam"/>
</dbReference>
<feature type="region of interest" description="Disordered" evidence="1">
    <location>
        <begin position="336"/>
        <end position="392"/>
    </location>
</feature>
<dbReference type="EMBL" id="CP012673">
    <property type="protein sequence ID" value="AUX48990.1"/>
    <property type="molecule type" value="Genomic_DNA"/>
</dbReference>
<dbReference type="InterPro" id="IPR007484">
    <property type="entry name" value="Peptidase_M28"/>
</dbReference>
<dbReference type="InterPro" id="IPR001478">
    <property type="entry name" value="PDZ"/>
</dbReference>
<proteinExistence type="predicted"/>
<evidence type="ECO:0000313" key="5">
    <source>
        <dbReference type="Proteomes" id="UP000238348"/>
    </source>
</evidence>
<dbReference type="Gene3D" id="3.40.630.10">
    <property type="entry name" value="Zn peptidases"/>
    <property type="match status" value="1"/>
</dbReference>
<accession>A0A2L0FBM7</accession>
<feature type="region of interest" description="Disordered" evidence="1">
    <location>
        <begin position="218"/>
        <end position="242"/>
    </location>
</feature>
<feature type="compositionally biased region" description="Low complexity" evidence="1">
    <location>
        <begin position="346"/>
        <end position="357"/>
    </location>
</feature>
<dbReference type="Pfam" id="PF04389">
    <property type="entry name" value="Peptidase_M28"/>
    <property type="match status" value="1"/>
</dbReference>
<keyword evidence="2" id="KW-0732">Signal</keyword>
<dbReference type="PROSITE" id="PS50106">
    <property type="entry name" value="PDZ"/>
    <property type="match status" value="1"/>
</dbReference>
<dbReference type="PANTHER" id="PTHR12147:SF26">
    <property type="entry name" value="PEPTIDASE M28 DOMAIN-CONTAINING PROTEIN"/>
    <property type="match status" value="1"/>
</dbReference>
<feature type="chain" id="PRO_5014901495" description="PDZ domain-containing protein" evidence="2">
    <location>
        <begin position="35"/>
        <end position="734"/>
    </location>
</feature>
<dbReference type="InterPro" id="IPR046450">
    <property type="entry name" value="PA_dom_sf"/>
</dbReference>
<dbReference type="AlphaFoldDB" id="A0A2L0FBM7"/>
<feature type="region of interest" description="Disordered" evidence="1">
    <location>
        <begin position="42"/>
        <end position="74"/>
    </location>
</feature>
<dbReference type="SUPFAM" id="SSF52025">
    <property type="entry name" value="PA domain"/>
    <property type="match status" value="1"/>
</dbReference>
<dbReference type="InterPro" id="IPR036034">
    <property type="entry name" value="PDZ_sf"/>
</dbReference>
<evidence type="ECO:0000256" key="1">
    <source>
        <dbReference type="SAM" id="MobiDB-lite"/>
    </source>
</evidence>
<evidence type="ECO:0000259" key="3">
    <source>
        <dbReference type="PROSITE" id="PS50106"/>
    </source>
</evidence>
<feature type="compositionally biased region" description="Pro residues" evidence="1">
    <location>
        <begin position="42"/>
        <end position="54"/>
    </location>
</feature>
<dbReference type="SUPFAM" id="SSF50156">
    <property type="entry name" value="PDZ domain-like"/>
    <property type="match status" value="1"/>
</dbReference>
<dbReference type="Gene3D" id="3.50.30.30">
    <property type="match status" value="1"/>
</dbReference>
<feature type="compositionally biased region" description="Low complexity" evidence="1">
    <location>
        <begin position="365"/>
        <end position="386"/>
    </location>
</feature>
<protein>
    <recommendedName>
        <fullName evidence="3">PDZ domain-containing protein</fullName>
    </recommendedName>
</protein>
<evidence type="ECO:0000313" key="4">
    <source>
        <dbReference type="EMBL" id="AUX48990.1"/>
    </source>
</evidence>
<feature type="compositionally biased region" description="Low complexity" evidence="1">
    <location>
        <begin position="55"/>
        <end position="67"/>
    </location>
</feature>
<evidence type="ECO:0000256" key="2">
    <source>
        <dbReference type="SAM" id="SignalP"/>
    </source>
</evidence>
<dbReference type="SMART" id="SM00228">
    <property type="entry name" value="PDZ"/>
    <property type="match status" value="1"/>
</dbReference>
<name>A0A2L0FBM7_SORCE</name>
<organism evidence="4 5">
    <name type="scientific">Sorangium cellulosum</name>
    <name type="common">Polyangium cellulosum</name>
    <dbReference type="NCBI Taxonomy" id="56"/>
    <lineage>
        <taxon>Bacteria</taxon>
        <taxon>Pseudomonadati</taxon>
        <taxon>Myxococcota</taxon>
        <taxon>Polyangia</taxon>
        <taxon>Polyangiales</taxon>
        <taxon>Polyangiaceae</taxon>
        <taxon>Sorangium</taxon>
    </lineage>
</organism>
<reference evidence="4 5" key="1">
    <citation type="submission" date="2015-09" db="EMBL/GenBank/DDBJ databases">
        <title>Sorangium comparison.</title>
        <authorList>
            <person name="Zaburannyi N."/>
            <person name="Bunk B."/>
            <person name="Overmann J."/>
            <person name="Mueller R."/>
        </authorList>
    </citation>
    <scope>NUCLEOTIDE SEQUENCE [LARGE SCALE GENOMIC DNA]</scope>
    <source>
        <strain evidence="4 5">So ce26</strain>
    </source>
</reference>
<feature type="domain" description="PDZ" evidence="3">
    <location>
        <begin position="646"/>
        <end position="697"/>
    </location>
</feature>
<dbReference type="SUPFAM" id="SSF53187">
    <property type="entry name" value="Zn-dependent exopeptidases"/>
    <property type="match status" value="1"/>
</dbReference>